<keyword evidence="2" id="KW-0808">Transferase</keyword>
<dbReference type="Gene3D" id="3.90.1150.10">
    <property type="entry name" value="Aspartate Aminotransferase, domain 1"/>
    <property type="match status" value="1"/>
</dbReference>
<evidence type="ECO:0000256" key="1">
    <source>
        <dbReference type="RuleBase" id="RU004508"/>
    </source>
</evidence>
<dbReference type="Proteomes" id="UP000001941">
    <property type="component" value="Chromosome"/>
</dbReference>
<keyword evidence="3" id="KW-1185">Reference proteome</keyword>
<gene>
    <name evidence="2" type="ordered locus">Mhun_3093</name>
</gene>
<reference evidence="3" key="1">
    <citation type="journal article" date="2016" name="Stand. Genomic Sci.">
        <title>Complete genome sequence of Methanospirillum hungatei type strain JF1.</title>
        <authorList>
            <person name="Gunsalus R.P."/>
            <person name="Cook L.E."/>
            <person name="Crable B."/>
            <person name="Rohlin L."/>
            <person name="McDonald E."/>
            <person name="Mouttaki H."/>
            <person name="Sieber J.R."/>
            <person name="Poweleit N."/>
            <person name="Zhou H."/>
            <person name="Lapidus A.L."/>
            <person name="Daligault H.E."/>
            <person name="Land M."/>
            <person name="Gilna P."/>
            <person name="Ivanova N."/>
            <person name="Kyrpides N."/>
            <person name="Culley D.E."/>
            <person name="McInerney M.J."/>
        </authorList>
    </citation>
    <scope>NUCLEOTIDE SEQUENCE [LARGE SCALE GENOMIC DNA]</scope>
    <source>
        <strain evidence="3">ATCC 27890 / DSM 864 / NBRC 100397 / JF-1</strain>
    </source>
</reference>
<dbReference type="eggNOG" id="arCOG00118">
    <property type="taxonomic scope" value="Archaea"/>
</dbReference>
<dbReference type="EnsemblBacteria" id="ABD42780">
    <property type="protein sequence ID" value="ABD42780"/>
    <property type="gene ID" value="Mhun_3093"/>
</dbReference>
<dbReference type="EMBL" id="CP000254">
    <property type="protein sequence ID" value="ABD42780.1"/>
    <property type="molecule type" value="Genomic_DNA"/>
</dbReference>
<dbReference type="PANTHER" id="PTHR30244:SF34">
    <property type="entry name" value="DTDP-4-AMINO-4,6-DIDEOXYGALACTOSE TRANSAMINASE"/>
    <property type="match status" value="1"/>
</dbReference>
<keyword evidence="1" id="KW-0663">Pyridoxal phosphate</keyword>
<dbReference type="SUPFAM" id="SSF53383">
    <property type="entry name" value="PLP-dependent transferases"/>
    <property type="match status" value="1"/>
</dbReference>
<evidence type="ECO:0000313" key="2">
    <source>
        <dbReference type="EMBL" id="ABD42780.1"/>
    </source>
</evidence>
<dbReference type="KEGG" id="mhu:Mhun_3093"/>
<accession>Q2FTQ4</accession>
<dbReference type="InParanoid" id="Q2FTQ4"/>
<dbReference type="FunCoup" id="Q2FTQ4">
    <property type="interactions" value="5"/>
</dbReference>
<proteinExistence type="inferred from homology"/>
<organism evidence="2 3">
    <name type="scientific">Methanospirillum hungatei JF-1 (strain ATCC 27890 / DSM 864 / NBRC 100397 / JF-1)</name>
    <dbReference type="NCBI Taxonomy" id="323259"/>
    <lineage>
        <taxon>Archaea</taxon>
        <taxon>Methanobacteriati</taxon>
        <taxon>Methanobacteriota</taxon>
        <taxon>Stenosarchaea group</taxon>
        <taxon>Methanomicrobia</taxon>
        <taxon>Methanomicrobiales</taxon>
        <taxon>Methanospirillaceae</taxon>
        <taxon>Methanospirillum</taxon>
    </lineage>
</organism>
<dbReference type="InterPro" id="IPR020026">
    <property type="entry name" value="PseC"/>
</dbReference>
<dbReference type="GO" id="GO:0008483">
    <property type="term" value="F:transaminase activity"/>
    <property type="evidence" value="ECO:0007669"/>
    <property type="project" value="UniProtKB-KW"/>
</dbReference>
<comment type="similarity">
    <text evidence="1">Belongs to the DegT/DnrJ/EryC1 family.</text>
</comment>
<dbReference type="GO" id="GO:0030170">
    <property type="term" value="F:pyridoxal phosphate binding"/>
    <property type="evidence" value="ECO:0007669"/>
    <property type="project" value="TreeGrafter"/>
</dbReference>
<dbReference type="STRING" id="323259.Mhun_3093"/>
<dbReference type="GO" id="GO:0000271">
    <property type="term" value="P:polysaccharide biosynthetic process"/>
    <property type="evidence" value="ECO:0007669"/>
    <property type="project" value="TreeGrafter"/>
</dbReference>
<dbReference type="InterPro" id="IPR015422">
    <property type="entry name" value="PyrdxlP-dep_Trfase_small"/>
</dbReference>
<sequence>MQNMTYPLPYGRQWIDDDDITAVIAALKGDWLTQGPLVESFEQKIAEYVGSEYAVAFNSGTSALHGAYYAAGVRTGDEVITSPITFVATANAGVYLGARPVFVDIDKKTWCIDTDKINEAISNRTKVIAPVDFAGYPVDMTSIREIAQDHSCIVVEDAAHALGAIRGDVKVGTEADMTMFSFHPVKHITTGEGGIVTTNNREFAAAMKRFRSHGITKDPELLHKNEGQWYYEMQDLGYNYRITDIQCALGLSQLEKLERFVKRRNEIARMYDEAFRGNEKLVNPPKPPQNSRHAYHLYPVCFTGVDRKKIFMDLREIGIFCQVHYIPVHLQPYYRERFGYHDGDFPVAENFYQSEISLPMFPAMSDEDVERVIVGVQEMFEKRVYADLKLV</sequence>
<dbReference type="CDD" id="cd00616">
    <property type="entry name" value="AHBA_syn"/>
    <property type="match status" value="1"/>
</dbReference>
<dbReference type="AlphaFoldDB" id="Q2FTQ4"/>
<dbReference type="InterPro" id="IPR015424">
    <property type="entry name" value="PyrdxlP-dep_Trfase"/>
</dbReference>
<keyword evidence="2" id="KW-0032">Aminotransferase</keyword>
<evidence type="ECO:0000313" key="3">
    <source>
        <dbReference type="Proteomes" id="UP000001941"/>
    </source>
</evidence>
<name>Q2FTQ4_METHJ</name>
<dbReference type="PANTHER" id="PTHR30244">
    <property type="entry name" value="TRANSAMINASE"/>
    <property type="match status" value="1"/>
</dbReference>
<protein>
    <submittedName>
        <fullName evidence="2">DegT/DnrJ/EryC1/StrS aminotransferase</fullName>
    </submittedName>
</protein>
<dbReference type="InterPro" id="IPR015421">
    <property type="entry name" value="PyrdxlP-dep_Trfase_major"/>
</dbReference>
<dbReference type="PIRSF" id="PIRSF000390">
    <property type="entry name" value="PLP_StrS"/>
    <property type="match status" value="1"/>
</dbReference>
<dbReference type="HOGENOM" id="CLU_033332_0_3_2"/>
<dbReference type="Gene3D" id="3.40.640.10">
    <property type="entry name" value="Type I PLP-dependent aspartate aminotransferase-like (Major domain)"/>
    <property type="match status" value="1"/>
</dbReference>
<dbReference type="Pfam" id="PF01041">
    <property type="entry name" value="DegT_DnrJ_EryC1"/>
    <property type="match status" value="1"/>
</dbReference>
<dbReference type="NCBIfam" id="TIGR03588">
    <property type="entry name" value="PseC"/>
    <property type="match status" value="1"/>
</dbReference>
<dbReference type="InterPro" id="IPR000653">
    <property type="entry name" value="DegT/StrS_aminotransferase"/>
</dbReference>